<name>A0A6M4HAX3_9PROT</name>
<keyword evidence="11" id="KW-1185">Reference proteome</keyword>
<dbReference type="GO" id="GO:0008448">
    <property type="term" value="F:N-acetylglucosamine-6-phosphate deacetylase activity"/>
    <property type="evidence" value="ECO:0007669"/>
    <property type="project" value="UniProtKB-EC"/>
</dbReference>
<evidence type="ECO:0000256" key="8">
    <source>
        <dbReference type="PIRSR" id="PIRSR038994-3"/>
    </source>
</evidence>
<dbReference type="AlphaFoldDB" id="A0A6M4HAX3"/>
<dbReference type="SUPFAM" id="SSF51338">
    <property type="entry name" value="Composite domain of metallo-dependent hydrolases"/>
    <property type="match status" value="1"/>
</dbReference>
<feature type="binding site" evidence="7">
    <location>
        <position position="226"/>
    </location>
    <ligand>
        <name>substrate</name>
    </ligand>
</feature>
<feature type="binding site" evidence="8">
    <location>
        <position position="130"/>
    </location>
    <ligand>
        <name>Zn(2+)</name>
        <dbReference type="ChEBI" id="CHEBI:29105"/>
    </ligand>
</feature>
<comment type="similarity">
    <text evidence="1 5">Belongs to the metallo-dependent hydrolases superfamily. NagA family.</text>
</comment>
<dbReference type="PIRSF" id="PIRSF038994">
    <property type="entry name" value="NagA"/>
    <property type="match status" value="1"/>
</dbReference>
<feature type="domain" description="Amidohydrolase-related" evidence="9">
    <location>
        <begin position="53"/>
        <end position="377"/>
    </location>
</feature>
<dbReference type="InterPro" id="IPR006680">
    <property type="entry name" value="Amidohydro-rel"/>
</dbReference>
<feature type="binding site" evidence="7">
    <location>
        <begin position="218"/>
        <end position="219"/>
    </location>
    <ligand>
        <name>substrate</name>
    </ligand>
</feature>
<dbReference type="InterPro" id="IPR003764">
    <property type="entry name" value="GlcNAc_6-P_deAcase"/>
</dbReference>
<dbReference type="SUPFAM" id="SSF51556">
    <property type="entry name" value="Metallo-dependent hydrolases"/>
    <property type="match status" value="1"/>
</dbReference>
<feature type="binding site" evidence="8">
    <location>
        <position position="215"/>
    </location>
    <ligand>
        <name>Zn(2+)</name>
        <dbReference type="ChEBI" id="CHEBI:29105"/>
    </ligand>
</feature>
<gene>
    <name evidence="10" type="primary">nagA</name>
    <name evidence="10" type="ORF">DSM104440_03572</name>
</gene>
<sequence length="381" mass="40305">MREALANARVLTDDGISTEVVVLVANGRIEAVVPEGHARVGDAKRIDLDGHLLLPGFVDTQVNGGGGALFNDDPSVETIRRIGAAHRRFGTTSFLPTLISDDVAVIARAIAATREAIAAKVPGVIGVHIEGPCLNEEKKGAHDSAHFRSLDASDVKLLSSLATGRTLVTLAPEMTTPARISELAKAGVVVSAGHTNATYAQINEALAHGLTGFTHLFNAMSPLQSREPGVVGAALDHRESYCGIIVDGHHVDPVTLKIAMRAKRADRFILVTDAMPNVGANQDFFMLQGRKILVRDGLVVDENGVISGSALDMASAVRNAMDLLGLALPQAVRMASTYPAQFMGLDDEIGRIAPGYRANFVLADERMNVIGTWIDGSNLSS</sequence>
<protein>
    <submittedName>
        <fullName evidence="10">N-acetylglucosamine-6-phosphate deacetylase</fullName>
        <ecNumber evidence="10">3.5.1.25</ecNumber>
    </submittedName>
</protein>
<reference evidence="10 11" key="1">
    <citation type="submission" date="2020-04" db="EMBL/GenBank/DDBJ databases">
        <title>Usitatibacter rugosus gen. nov., sp. nov. and Usitatibacter palustris sp. nov., novel members of Usitatibacteraceae fam. nov. within the order Nitrosomonadales isolated from soil.</title>
        <authorList>
            <person name="Huber K.J."/>
            <person name="Neumann-Schaal M."/>
            <person name="Geppert A."/>
            <person name="Luckner M."/>
            <person name="Wanner G."/>
            <person name="Overmann J."/>
        </authorList>
    </citation>
    <scope>NUCLEOTIDE SEQUENCE [LARGE SCALE GENOMIC DNA]</scope>
    <source>
        <strain evidence="10 11">Swamp67</strain>
    </source>
</reference>
<evidence type="ECO:0000256" key="1">
    <source>
        <dbReference type="ARBA" id="ARBA00010716"/>
    </source>
</evidence>
<proteinExistence type="inferred from homology"/>
<comment type="cofactor">
    <cofactor evidence="8">
        <name>a divalent metal cation</name>
        <dbReference type="ChEBI" id="CHEBI:60240"/>
    </cofactor>
    <text evidence="8">Binds 1 divalent metal cation per subunit.</text>
</comment>
<feature type="binding site" evidence="7">
    <location>
        <position position="250"/>
    </location>
    <ligand>
        <name>substrate</name>
    </ligand>
</feature>
<feature type="binding site" evidence="7">
    <location>
        <position position="141"/>
    </location>
    <ligand>
        <name>substrate</name>
    </ligand>
</feature>
<organism evidence="10 11">
    <name type="scientific">Usitatibacter palustris</name>
    <dbReference type="NCBI Taxonomy" id="2732487"/>
    <lineage>
        <taxon>Bacteria</taxon>
        <taxon>Pseudomonadati</taxon>
        <taxon>Pseudomonadota</taxon>
        <taxon>Betaproteobacteria</taxon>
        <taxon>Nitrosomonadales</taxon>
        <taxon>Usitatibacteraceae</taxon>
        <taxon>Usitatibacter</taxon>
    </lineage>
</organism>
<feature type="active site" description="Proton donor/acceptor" evidence="6">
    <location>
        <position position="273"/>
    </location>
</feature>
<dbReference type="EMBL" id="CP053073">
    <property type="protein sequence ID" value="QJR16736.1"/>
    <property type="molecule type" value="Genomic_DNA"/>
</dbReference>
<evidence type="ECO:0000256" key="2">
    <source>
        <dbReference type="ARBA" id="ARBA00022723"/>
    </source>
</evidence>
<dbReference type="PANTHER" id="PTHR11113">
    <property type="entry name" value="N-ACETYLGLUCOSAMINE-6-PHOSPHATE DEACETYLASE"/>
    <property type="match status" value="1"/>
</dbReference>
<dbReference type="PANTHER" id="PTHR11113:SF14">
    <property type="entry name" value="N-ACETYLGLUCOSAMINE-6-PHOSPHATE DEACETYLASE"/>
    <property type="match status" value="1"/>
</dbReference>
<dbReference type="KEGG" id="upl:DSM104440_03572"/>
<dbReference type="InterPro" id="IPR011059">
    <property type="entry name" value="Metal-dep_hydrolase_composite"/>
</dbReference>
<evidence type="ECO:0000259" key="9">
    <source>
        <dbReference type="Pfam" id="PF01979"/>
    </source>
</evidence>
<keyword evidence="4 5" id="KW-0119">Carbohydrate metabolism</keyword>
<dbReference type="Gene3D" id="2.30.40.10">
    <property type="entry name" value="Urease, subunit C, domain 1"/>
    <property type="match status" value="1"/>
</dbReference>
<evidence type="ECO:0000313" key="11">
    <source>
        <dbReference type="Proteomes" id="UP000503096"/>
    </source>
</evidence>
<evidence type="ECO:0000256" key="5">
    <source>
        <dbReference type="PIRNR" id="PIRNR038994"/>
    </source>
</evidence>
<dbReference type="CDD" id="cd00854">
    <property type="entry name" value="NagA"/>
    <property type="match status" value="1"/>
</dbReference>
<evidence type="ECO:0000313" key="10">
    <source>
        <dbReference type="EMBL" id="QJR16736.1"/>
    </source>
</evidence>
<feature type="binding site" evidence="7">
    <location>
        <begin position="306"/>
        <end position="308"/>
    </location>
    <ligand>
        <name>substrate</name>
    </ligand>
</feature>
<dbReference type="FunFam" id="3.20.20.140:FF:000004">
    <property type="entry name" value="N-acetylglucosamine-6-phosphate deacetylase"/>
    <property type="match status" value="1"/>
</dbReference>
<accession>A0A6M4HAX3</accession>
<evidence type="ECO:0000256" key="3">
    <source>
        <dbReference type="ARBA" id="ARBA00022801"/>
    </source>
</evidence>
<feature type="binding site" evidence="8">
    <location>
        <position position="194"/>
    </location>
    <ligand>
        <name>Zn(2+)</name>
        <dbReference type="ChEBI" id="CHEBI:29105"/>
    </ligand>
</feature>
<dbReference type="Pfam" id="PF01979">
    <property type="entry name" value="Amidohydro_1"/>
    <property type="match status" value="1"/>
</dbReference>
<dbReference type="EC" id="3.5.1.25" evidence="10"/>
<dbReference type="FunCoup" id="A0A6M4HAX3">
    <property type="interactions" value="208"/>
</dbReference>
<dbReference type="RefSeq" id="WP_171165114.1">
    <property type="nucleotide sequence ID" value="NZ_CP053073.1"/>
</dbReference>
<dbReference type="InterPro" id="IPR032466">
    <property type="entry name" value="Metal_Hydrolase"/>
</dbReference>
<dbReference type="NCBIfam" id="TIGR00221">
    <property type="entry name" value="nagA"/>
    <property type="match status" value="1"/>
</dbReference>
<evidence type="ECO:0000256" key="7">
    <source>
        <dbReference type="PIRSR" id="PIRSR038994-2"/>
    </source>
</evidence>
<dbReference type="InParanoid" id="A0A6M4HAX3"/>
<dbReference type="Gene3D" id="3.20.20.140">
    <property type="entry name" value="Metal-dependent hydrolases"/>
    <property type="match status" value="1"/>
</dbReference>
<keyword evidence="3 5" id="KW-0378">Hydrolase</keyword>
<keyword evidence="2 8" id="KW-0479">Metal-binding</keyword>
<dbReference type="GO" id="GO:0046872">
    <property type="term" value="F:metal ion binding"/>
    <property type="evidence" value="ECO:0007669"/>
    <property type="project" value="UniProtKB-KW"/>
</dbReference>
<evidence type="ECO:0000256" key="6">
    <source>
        <dbReference type="PIRSR" id="PIRSR038994-1"/>
    </source>
</evidence>
<evidence type="ECO:0000256" key="4">
    <source>
        <dbReference type="ARBA" id="ARBA00023277"/>
    </source>
</evidence>
<dbReference type="GO" id="GO:0006046">
    <property type="term" value="P:N-acetylglucosamine catabolic process"/>
    <property type="evidence" value="ECO:0007669"/>
    <property type="project" value="TreeGrafter"/>
</dbReference>
<dbReference type="Proteomes" id="UP000503096">
    <property type="component" value="Chromosome"/>
</dbReference>